<name>A0A4P8YEE4_9ENTR</name>
<evidence type="ECO:0000313" key="2">
    <source>
        <dbReference type="Proteomes" id="UP000302163"/>
    </source>
</evidence>
<dbReference type="EMBL" id="CP040428">
    <property type="protein sequence ID" value="QCT18173.1"/>
    <property type="molecule type" value="Genomic_DNA"/>
</dbReference>
<keyword evidence="2" id="KW-1185">Reference proteome</keyword>
<dbReference type="AlphaFoldDB" id="A0A4P8YEE4"/>
<dbReference type="InterPro" id="IPR013381">
    <property type="entry name" value="CRISPR-assoc_prot_Cse1"/>
</dbReference>
<protein>
    <submittedName>
        <fullName evidence="1">Type I-E CRISPR-associated protein Cse1/CasA</fullName>
    </submittedName>
</protein>
<dbReference type="Pfam" id="PF09481">
    <property type="entry name" value="CRISPR_Cse1"/>
    <property type="match status" value="1"/>
</dbReference>
<accession>A0A4P8YEE4</accession>
<dbReference type="CDD" id="cd09729">
    <property type="entry name" value="Cse1_I-E"/>
    <property type="match status" value="1"/>
</dbReference>
<organism evidence="1 2">
    <name type="scientific">Jejubacter calystegiae</name>
    <dbReference type="NCBI Taxonomy" id="2579935"/>
    <lineage>
        <taxon>Bacteria</taxon>
        <taxon>Pseudomonadati</taxon>
        <taxon>Pseudomonadota</taxon>
        <taxon>Gammaproteobacteria</taxon>
        <taxon>Enterobacterales</taxon>
        <taxon>Enterobacteriaceae</taxon>
        <taxon>Jejubacter</taxon>
    </lineage>
</organism>
<reference evidence="1 2" key="1">
    <citation type="submission" date="2019-05" db="EMBL/GenBank/DDBJ databases">
        <title>Complete genome sequence of Izhakiella calystegiae KSNA2, an endophyte isolated from beach morning glory (Calystegia soldanella).</title>
        <authorList>
            <person name="Jiang L."/>
            <person name="Jeong J.C."/>
            <person name="Kim C.Y."/>
            <person name="Kim D.H."/>
            <person name="Kim S.W."/>
            <person name="Lee j."/>
        </authorList>
    </citation>
    <scope>NUCLEOTIDE SEQUENCE [LARGE SCALE GENOMIC DNA]</scope>
    <source>
        <strain evidence="1 2">KSNA2</strain>
    </source>
</reference>
<dbReference type="Proteomes" id="UP000302163">
    <property type="component" value="Chromosome"/>
</dbReference>
<dbReference type="RefSeq" id="WP_138093078.1">
    <property type="nucleotide sequence ID" value="NZ_CP040428.1"/>
</dbReference>
<sequence length="517" mass="59243">MQSLLYDKWLPVRCRDGAKDWMAPVELADENIEDLAAVRADFQGAAWQFLIGLLQTTLAPQDIEKWEDMLEEGLTEQQLREAFKPVELAFRFGPETPSFMQDYQSLDGEDTPLAALLPEIPGGNTLKRNTDHFIKRGVVEKLCPRCAAQALFSLQINAPAGGKGYRTSLRGGGPLTTLLEFKETPPGTPLWKKLWLNVMPQSEGRMPLPQQYDAAVFPWLAPTRTSEKTITTPEQAHPLQAYWGMPRRIRINFDKTDQGHCDLCGEISSQLLSQMTVKNYGVQYVGWSHPLTPYRRQLKGEGELLSVKGQPGGLCWRDWLGLNWTTASEHNQEIPARAVTQFLKNADKALRHNIRFWSFGYDFDNMKARCWYEHHIPVLITENAQELEPLFAQVIASAGRVLGLLRGALKEAWFGELKNAKGDFSFIDIDFWQQTRPLFEQFVEEVKYGDRVAQQTCEKRLKGKIWQFAKRYFDERVFTSPDAPVDYGQIMKARKKYFTTSEEKLARRKEKQQEGTK</sequence>
<evidence type="ECO:0000313" key="1">
    <source>
        <dbReference type="EMBL" id="QCT18173.1"/>
    </source>
</evidence>
<dbReference type="NCBIfam" id="TIGR02547">
    <property type="entry name" value="casA_cse1"/>
    <property type="match status" value="1"/>
</dbReference>
<dbReference type="KEGG" id="izh:FEM41_00205"/>
<proteinExistence type="predicted"/>
<gene>
    <name evidence="1" type="primary">casA</name>
    <name evidence="1" type="ORF">FEM41_00205</name>
</gene>
<dbReference type="OrthoDB" id="5392377at2"/>